<evidence type="ECO:0000313" key="4">
    <source>
        <dbReference type="Proteomes" id="UP001515480"/>
    </source>
</evidence>
<evidence type="ECO:0000313" key="3">
    <source>
        <dbReference type="EMBL" id="KAL1524228.1"/>
    </source>
</evidence>
<accession>A0AB34JTL7</accession>
<keyword evidence="1" id="KW-0175">Coiled coil</keyword>
<gene>
    <name evidence="3" type="ORF">AB1Y20_019134</name>
</gene>
<protein>
    <submittedName>
        <fullName evidence="3">Uncharacterized protein</fullName>
    </submittedName>
</protein>
<feature type="region of interest" description="Disordered" evidence="2">
    <location>
        <begin position="601"/>
        <end position="650"/>
    </location>
</feature>
<organism evidence="3 4">
    <name type="scientific">Prymnesium parvum</name>
    <name type="common">Toxic golden alga</name>
    <dbReference type="NCBI Taxonomy" id="97485"/>
    <lineage>
        <taxon>Eukaryota</taxon>
        <taxon>Haptista</taxon>
        <taxon>Haptophyta</taxon>
        <taxon>Prymnesiophyceae</taxon>
        <taxon>Prymnesiales</taxon>
        <taxon>Prymnesiaceae</taxon>
        <taxon>Prymnesium</taxon>
    </lineage>
</organism>
<dbReference type="AlphaFoldDB" id="A0AB34JTL7"/>
<sequence length="748" mass="83048">METHFAKAMGEDASEHILRERIHELRRLAVQSQEARDHGPTVVDDDLTWLSGPADPVVIGPAATAKEQLAEATETDTSLRMMYSDLRNDTLRRELKLEALTNELLTLQREAIDTPQERRHITSRQQTLKEVQERVAEMELKALQAQDYTETLQLVYNRLNRTKHVGEEAVAAVKSQMEDIERQIEIHHQRQRAMTHAAWQERKAAGLNLELVAAQGRMRRKLKEQRRMVLDQRTKSQEEEEAEARAKAAEMAQGLRQQKIGALLGQASWSTLKGNVDRLARLEEQFDKLGELMGFGTLDEEKISRMKLAEEEARARVAQLTEHKAQIDIQYEEQASDARRTLARVGGVDSELHKRRHEYDRLVALVASKQEHGAHQRAKLDEVQRALVHAQTGLSHLAERVATARGVSLHPSVQAARSAQLGHSFIGGVRDDESRRSASSFPEESFSRGDERLRRIEQSALACLAMCEAELVNTLNDVTRMQAAANSTEDKLWFSKEGEQFESRQRVGSAGWGEESGQVVGSTHGVMQLRDSTRDSLNCKISPLAAPSRRWNALSQYNARVDYEDGSSTEGGSCTDSAIGRLNQNVEDWIVERQELRQQALRPAQGHEKGKKSRPSVKQSSIAADPGASSRLSRTMPSRLSNGKDGKDAGANIIDATGGGTALGSARRKTCAATIYDTTALPSWNFGGESPIDVGPPPSVLDSATGHCRLVFFLCCEVVGLTICPRLLAPPYTCGKREIAESVFSSLE</sequence>
<reference evidence="3 4" key="1">
    <citation type="journal article" date="2024" name="Science">
        <title>Giant polyketide synthase enzymes in the biosynthesis of giant marine polyether toxins.</title>
        <authorList>
            <person name="Fallon T.R."/>
            <person name="Shende V.V."/>
            <person name="Wierzbicki I.H."/>
            <person name="Pendleton A.L."/>
            <person name="Watervoot N.F."/>
            <person name="Auber R.P."/>
            <person name="Gonzalez D.J."/>
            <person name="Wisecaver J.H."/>
            <person name="Moore B.S."/>
        </authorList>
    </citation>
    <scope>NUCLEOTIDE SEQUENCE [LARGE SCALE GENOMIC DNA]</scope>
    <source>
        <strain evidence="3 4">12B1</strain>
    </source>
</reference>
<evidence type="ECO:0000256" key="1">
    <source>
        <dbReference type="SAM" id="Coils"/>
    </source>
</evidence>
<dbReference type="Proteomes" id="UP001515480">
    <property type="component" value="Unassembled WGS sequence"/>
</dbReference>
<comment type="caution">
    <text evidence="3">The sequence shown here is derived from an EMBL/GenBank/DDBJ whole genome shotgun (WGS) entry which is preliminary data.</text>
</comment>
<feature type="coiled-coil region" evidence="1">
    <location>
        <begin position="121"/>
        <end position="190"/>
    </location>
</feature>
<keyword evidence="4" id="KW-1185">Reference proteome</keyword>
<feature type="compositionally biased region" description="Polar residues" evidence="2">
    <location>
        <begin position="630"/>
        <end position="641"/>
    </location>
</feature>
<evidence type="ECO:0000256" key="2">
    <source>
        <dbReference type="SAM" id="MobiDB-lite"/>
    </source>
</evidence>
<name>A0AB34JTL7_PRYPA</name>
<dbReference type="EMBL" id="JBGBPQ010000005">
    <property type="protein sequence ID" value="KAL1524228.1"/>
    <property type="molecule type" value="Genomic_DNA"/>
</dbReference>
<proteinExistence type="predicted"/>